<evidence type="ECO:0000259" key="3">
    <source>
        <dbReference type="PROSITE" id="PS50250"/>
    </source>
</evidence>
<organism evidence="4 5">
    <name type="scientific">Tremella mesenterica</name>
    <name type="common">Jelly fungus</name>
    <dbReference type="NCBI Taxonomy" id="5217"/>
    <lineage>
        <taxon>Eukaryota</taxon>
        <taxon>Fungi</taxon>
        <taxon>Dikarya</taxon>
        <taxon>Basidiomycota</taxon>
        <taxon>Agaricomycotina</taxon>
        <taxon>Tremellomycetes</taxon>
        <taxon>Tremellales</taxon>
        <taxon>Tremellaceae</taxon>
        <taxon>Tremella</taxon>
    </lineage>
</organism>
<dbReference type="Proteomes" id="UP000289152">
    <property type="component" value="Unassembled WGS sequence"/>
</dbReference>
<dbReference type="PANTHER" id="PTHR15350:SF2">
    <property type="entry name" value="EUKARYOTIC TRANSLATION INITIATION FACTOR 3 SUBUNIT M"/>
    <property type="match status" value="1"/>
</dbReference>
<evidence type="ECO:0000256" key="2">
    <source>
        <dbReference type="SAM" id="MobiDB-lite"/>
    </source>
</evidence>
<comment type="caution">
    <text evidence="4">The sequence shown here is derived from an EMBL/GenBank/DDBJ whole genome shotgun (WGS) entry which is preliminary data.</text>
</comment>
<keyword evidence="5" id="KW-1185">Reference proteome</keyword>
<dbReference type="STRING" id="5217.A0A4Q1BL06"/>
<dbReference type="SMART" id="SM00088">
    <property type="entry name" value="PINT"/>
    <property type="match status" value="1"/>
</dbReference>
<dbReference type="FunCoup" id="A0A4Q1BL06">
    <property type="interactions" value="610"/>
</dbReference>
<dbReference type="AlphaFoldDB" id="A0A4Q1BL06"/>
<dbReference type="InParanoid" id="A0A4Q1BL06"/>
<dbReference type="InterPro" id="IPR045237">
    <property type="entry name" value="COPS7/eIF3m"/>
</dbReference>
<dbReference type="PANTHER" id="PTHR15350">
    <property type="entry name" value="COP9 SIGNALOSOME COMPLEX SUBUNIT 7/DENDRITIC CELL PROTEIN GA17"/>
    <property type="match status" value="1"/>
</dbReference>
<dbReference type="Pfam" id="PF01399">
    <property type="entry name" value="PCI"/>
    <property type="match status" value="1"/>
</dbReference>
<protein>
    <recommendedName>
        <fullName evidence="3">PCI domain-containing protein</fullName>
    </recommendedName>
</protein>
<dbReference type="InterPro" id="IPR000717">
    <property type="entry name" value="PCI_dom"/>
</dbReference>
<reference evidence="4 5" key="1">
    <citation type="submission" date="2016-06" db="EMBL/GenBank/DDBJ databases">
        <title>Evolution of pathogenesis and genome organization in the Tremellales.</title>
        <authorList>
            <person name="Cuomo C."/>
            <person name="Litvintseva A."/>
            <person name="Heitman J."/>
            <person name="Chen Y."/>
            <person name="Sun S."/>
            <person name="Springer D."/>
            <person name="Dromer F."/>
            <person name="Young S."/>
            <person name="Zeng Q."/>
            <person name="Chapman S."/>
            <person name="Gujja S."/>
            <person name="Saif S."/>
            <person name="Birren B."/>
        </authorList>
    </citation>
    <scope>NUCLEOTIDE SEQUENCE [LARGE SCALE GENOMIC DNA]</scope>
    <source>
        <strain evidence="4 5">ATCC 28783</strain>
    </source>
</reference>
<evidence type="ECO:0000256" key="1">
    <source>
        <dbReference type="ARBA" id="ARBA00008482"/>
    </source>
</evidence>
<dbReference type="GO" id="GO:0002183">
    <property type="term" value="P:cytoplasmic translational initiation"/>
    <property type="evidence" value="ECO:0007669"/>
    <property type="project" value="TreeGrafter"/>
</dbReference>
<gene>
    <name evidence="4" type="ORF">M231_04343</name>
</gene>
<dbReference type="GO" id="GO:0005852">
    <property type="term" value="C:eukaryotic translation initiation factor 3 complex"/>
    <property type="evidence" value="ECO:0007669"/>
    <property type="project" value="TreeGrafter"/>
</dbReference>
<comment type="similarity">
    <text evidence="1">Belongs to the CSN7/EIF3M family. CSN7 subfamily.</text>
</comment>
<dbReference type="OrthoDB" id="10267031at2759"/>
<feature type="domain" description="PCI" evidence="3">
    <location>
        <begin position="204"/>
        <end position="376"/>
    </location>
</feature>
<evidence type="ECO:0000313" key="4">
    <source>
        <dbReference type="EMBL" id="RXK38434.1"/>
    </source>
</evidence>
<feature type="region of interest" description="Disordered" evidence="2">
    <location>
        <begin position="417"/>
        <end position="438"/>
    </location>
</feature>
<accession>A0A4Q1BL06</accession>
<sequence length="438" mass="48147">MTDCVAIVPELPFRDQVREVAIHLSRSLPTPDSASSRAFTASFQSQLEVEEGQEIPEEKRKEVVKSLVAKVIELKGGLESSKEMEAEPAHILLLHLLTTNLSPEEYDEQVRAVVDAVKAGGAASFAAKKTLKLETACRILNNTYNYLSPASSLRPHTLLAILSLLSQASDLSTFPLSPSFLESALTQWAIPSQEKVTFLISAAEIYQTSGELSKALQLHIVALKQHVDAKLAEKTILLALTDEKRFEVEEVLRVPGVSEKLEGPVKELVGLFTQTDELEAVKVGQAWVTSNTSWIESQQMASLTADSLLRKIKLIALVTLASRSSSRQLQYSQIATALQVPEADVEAWVIDGIRANLFKARLSQPSSLVTISSVSSTGTRRFGPTEWQLLERRLEEWKKTVSGARTVAAEAEALAAQGPITNQRRNQNQNQQREEITA</sequence>
<dbReference type="EMBL" id="SDIL01000048">
    <property type="protein sequence ID" value="RXK38434.1"/>
    <property type="molecule type" value="Genomic_DNA"/>
</dbReference>
<dbReference type="PROSITE" id="PS50250">
    <property type="entry name" value="PCI"/>
    <property type="match status" value="1"/>
</dbReference>
<proteinExistence type="inferred from homology"/>
<dbReference type="VEuPathDB" id="FungiDB:TREMEDRAFT_56104"/>
<evidence type="ECO:0000313" key="5">
    <source>
        <dbReference type="Proteomes" id="UP000289152"/>
    </source>
</evidence>
<name>A0A4Q1BL06_TREME</name>
<feature type="compositionally biased region" description="Low complexity" evidence="2">
    <location>
        <begin position="417"/>
        <end position="431"/>
    </location>
</feature>
<dbReference type="OMA" id="FNDEHKG"/>